<feature type="region of interest" description="Disordered" evidence="1">
    <location>
        <begin position="186"/>
        <end position="273"/>
    </location>
</feature>
<dbReference type="EMBL" id="JAZHXI010000002">
    <property type="protein sequence ID" value="KAL2074296.1"/>
    <property type="molecule type" value="Genomic_DNA"/>
</dbReference>
<comment type="caution">
    <text evidence="3">The sequence shown here is derived from an EMBL/GenBank/DDBJ whole genome shotgun (WGS) entry which is preliminary data.</text>
</comment>
<gene>
    <name evidence="3" type="ORF">VTL71DRAFT_8074</name>
</gene>
<evidence type="ECO:0000313" key="3">
    <source>
        <dbReference type="EMBL" id="KAL2074296.1"/>
    </source>
</evidence>
<keyword evidence="2" id="KW-1133">Transmembrane helix</keyword>
<keyword evidence="2" id="KW-0472">Membrane</keyword>
<proteinExistence type="predicted"/>
<feature type="transmembrane region" description="Helical" evidence="2">
    <location>
        <begin position="32"/>
        <end position="53"/>
    </location>
</feature>
<accession>A0ABR4CYU9</accession>
<organism evidence="3 4">
    <name type="scientific">Oculimacula yallundae</name>
    <dbReference type="NCBI Taxonomy" id="86028"/>
    <lineage>
        <taxon>Eukaryota</taxon>
        <taxon>Fungi</taxon>
        <taxon>Dikarya</taxon>
        <taxon>Ascomycota</taxon>
        <taxon>Pezizomycotina</taxon>
        <taxon>Leotiomycetes</taxon>
        <taxon>Helotiales</taxon>
        <taxon>Ploettnerulaceae</taxon>
        <taxon>Oculimacula</taxon>
    </lineage>
</organism>
<evidence type="ECO:0000256" key="1">
    <source>
        <dbReference type="SAM" id="MobiDB-lite"/>
    </source>
</evidence>
<dbReference type="Proteomes" id="UP001595075">
    <property type="component" value="Unassembled WGS sequence"/>
</dbReference>
<protein>
    <submittedName>
        <fullName evidence="3">Uncharacterized protein</fullName>
    </submittedName>
</protein>
<reference evidence="3 4" key="1">
    <citation type="journal article" date="2024" name="Commun. Biol.">
        <title>Comparative genomic analysis of thermophilic fungi reveals convergent evolutionary adaptations and gene losses.</title>
        <authorList>
            <person name="Steindorff A.S."/>
            <person name="Aguilar-Pontes M.V."/>
            <person name="Robinson A.J."/>
            <person name="Andreopoulos B."/>
            <person name="LaButti K."/>
            <person name="Kuo A."/>
            <person name="Mondo S."/>
            <person name="Riley R."/>
            <person name="Otillar R."/>
            <person name="Haridas S."/>
            <person name="Lipzen A."/>
            <person name="Grimwood J."/>
            <person name="Schmutz J."/>
            <person name="Clum A."/>
            <person name="Reid I.D."/>
            <person name="Moisan M.C."/>
            <person name="Butler G."/>
            <person name="Nguyen T.T.M."/>
            <person name="Dewar K."/>
            <person name="Conant G."/>
            <person name="Drula E."/>
            <person name="Henrissat B."/>
            <person name="Hansel C."/>
            <person name="Singer S."/>
            <person name="Hutchinson M.I."/>
            <person name="de Vries R.P."/>
            <person name="Natvig D.O."/>
            <person name="Powell A.J."/>
            <person name="Tsang A."/>
            <person name="Grigoriev I.V."/>
        </authorList>
    </citation>
    <scope>NUCLEOTIDE SEQUENCE [LARGE SCALE GENOMIC DNA]</scope>
    <source>
        <strain evidence="3 4">CBS 494.80</strain>
    </source>
</reference>
<evidence type="ECO:0000313" key="4">
    <source>
        <dbReference type="Proteomes" id="UP001595075"/>
    </source>
</evidence>
<keyword evidence="4" id="KW-1185">Reference proteome</keyword>
<evidence type="ECO:0000256" key="2">
    <source>
        <dbReference type="SAM" id="Phobius"/>
    </source>
</evidence>
<feature type="region of interest" description="Disordered" evidence="1">
    <location>
        <begin position="110"/>
        <end position="130"/>
    </location>
</feature>
<name>A0ABR4CYU9_9HELO</name>
<sequence>MDDFAQIQLANDQERTGTGNMGSPIQAYANSVIFSFVGVLVFITCVLIGMWFYRLYTTRNIRKDVESDYSSDLAVKIVNMERVNAAEELDSGIRVALSAWEDIMQPDEGDALDEEDGIGGGKIDRKGERRLRERRKSHGRYVMGLMRGKSFEGVEKRKELTRGLQAMHLEVFSRKIDVQASRINRRLASGSSQHGIPRKAMPERFRSLSRSQPSPESPINEKYETSSSSSTRSAVDNVTSALLPPAQRSGSYPISDDERREMLGPVQKTRTYV</sequence>
<keyword evidence="2" id="KW-0812">Transmembrane</keyword>